<feature type="signal peptide" evidence="1">
    <location>
        <begin position="1"/>
        <end position="20"/>
    </location>
</feature>
<accession>A0A1G9U585</accession>
<dbReference type="STRING" id="349095.SAMN05660299_01107"/>
<dbReference type="EMBL" id="FNHQ01000008">
    <property type="protein sequence ID" value="SDM54745.1"/>
    <property type="molecule type" value="Genomic_DNA"/>
</dbReference>
<evidence type="ECO:0000313" key="2">
    <source>
        <dbReference type="EMBL" id="SDM54745.1"/>
    </source>
</evidence>
<gene>
    <name evidence="2" type="ORF">SAMN05660299_01107</name>
</gene>
<reference evidence="2 3" key="1">
    <citation type="submission" date="2016-10" db="EMBL/GenBank/DDBJ databases">
        <authorList>
            <person name="de Groot N.N."/>
        </authorList>
    </citation>
    <scope>NUCLEOTIDE SEQUENCE [LARGE SCALE GENOMIC DNA]</scope>
    <source>
        <strain evidence="2 3">DSM 16981</strain>
    </source>
</reference>
<dbReference type="Proteomes" id="UP000199309">
    <property type="component" value="Unassembled WGS sequence"/>
</dbReference>
<evidence type="ECO:0000313" key="3">
    <source>
        <dbReference type="Proteomes" id="UP000199309"/>
    </source>
</evidence>
<protein>
    <submittedName>
        <fullName evidence="2">Uncharacterized protein</fullName>
    </submittedName>
</protein>
<name>A0A1G9U585_9FIRM</name>
<dbReference type="AlphaFoldDB" id="A0A1G9U585"/>
<sequence>MNKKACIIFCSTVFTLNAFFFCAAFDYNKAVDEIAADPLTSYNTVYLGMSKSDFDLDFSMLPDWNFYKNETGLTEKAERETKIEGTTLLEGIKITTAIPAGSAKVIAFDCYFKTDNKKIAKEIYDRAVSTVWSGMEDMPVAQASDFVFWKQKDISIVVSYRYEKDENQYVITIRRFNNRILNQ</sequence>
<feature type="chain" id="PRO_5039717681" evidence="1">
    <location>
        <begin position="21"/>
        <end position="183"/>
    </location>
</feature>
<keyword evidence="1" id="KW-0732">Signal</keyword>
<evidence type="ECO:0000256" key="1">
    <source>
        <dbReference type="SAM" id="SignalP"/>
    </source>
</evidence>
<keyword evidence="3" id="KW-1185">Reference proteome</keyword>
<proteinExistence type="predicted"/>
<organism evidence="2 3">
    <name type="scientific">Megasphaera paucivorans</name>
    <dbReference type="NCBI Taxonomy" id="349095"/>
    <lineage>
        <taxon>Bacteria</taxon>
        <taxon>Bacillati</taxon>
        <taxon>Bacillota</taxon>
        <taxon>Negativicutes</taxon>
        <taxon>Veillonellales</taxon>
        <taxon>Veillonellaceae</taxon>
        <taxon>Megasphaera</taxon>
    </lineage>
</organism>